<dbReference type="NCBIfam" id="TIGR00080">
    <property type="entry name" value="pimt"/>
    <property type="match status" value="1"/>
</dbReference>
<dbReference type="GO" id="GO:0005737">
    <property type="term" value="C:cytoplasm"/>
    <property type="evidence" value="ECO:0007669"/>
    <property type="project" value="UniProtKB-SubCell"/>
</dbReference>
<evidence type="ECO:0000256" key="5">
    <source>
        <dbReference type="ARBA" id="ARBA00022679"/>
    </source>
</evidence>
<reference evidence="8" key="1">
    <citation type="submission" date="2020-12" db="EMBL/GenBank/DDBJ databases">
        <title>Bacterial taxonomy.</title>
        <authorList>
            <person name="Pan X."/>
        </authorList>
    </citation>
    <scope>NUCLEOTIDE SEQUENCE</scope>
    <source>
        <strain evidence="8">B2012</strain>
    </source>
</reference>
<dbReference type="FunFam" id="3.40.50.150:FF:000010">
    <property type="entry name" value="Protein-L-isoaspartate O-methyltransferase"/>
    <property type="match status" value="1"/>
</dbReference>
<name>A0A934IH01_9HYPH</name>
<dbReference type="AlphaFoldDB" id="A0A934IH01"/>
<comment type="subcellular location">
    <subcellularLocation>
        <location evidence="1 7">Cytoplasm</location>
    </subcellularLocation>
</comment>
<sequence length="202" mass="21823">MHLRRQNVAGRATLAALERVPRSLFLGAPHKRLAYRDRAAPIDCGQTISQPTIVAMMTDALALQPHMRVLEIGTGSGYQTAILALLAAHVYSVERYRLLSELAAERLKVLHVDNVSLRVGDGHFGWPEEAPFDRILLTAAAAAVPSDLVEQLADDGILVAPIGPAGHTQELLRCRRTADGLVGEKIADVRFVPMVAGVARSL</sequence>
<dbReference type="PANTHER" id="PTHR11579">
    <property type="entry name" value="PROTEIN-L-ISOASPARTATE O-METHYLTRANSFERASE"/>
    <property type="match status" value="1"/>
</dbReference>
<evidence type="ECO:0000313" key="9">
    <source>
        <dbReference type="Proteomes" id="UP000609531"/>
    </source>
</evidence>
<dbReference type="Pfam" id="PF01135">
    <property type="entry name" value="PCMT"/>
    <property type="match status" value="1"/>
</dbReference>
<evidence type="ECO:0000256" key="6">
    <source>
        <dbReference type="ARBA" id="ARBA00022691"/>
    </source>
</evidence>
<dbReference type="HAMAP" id="MF_00090">
    <property type="entry name" value="PIMT"/>
    <property type="match status" value="1"/>
</dbReference>
<dbReference type="SUPFAM" id="SSF53335">
    <property type="entry name" value="S-adenosyl-L-methionine-dependent methyltransferases"/>
    <property type="match status" value="1"/>
</dbReference>
<dbReference type="PANTHER" id="PTHR11579:SF0">
    <property type="entry name" value="PROTEIN-L-ISOASPARTATE(D-ASPARTATE) O-METHYLTRANSFERASE"/>
    <property type="match status" value="1"/>
</dbReference>
<comment type="catalytic activity">
    <reaction evidence="7">
        <text>[protein]-L-isoaspartate + S-adenosyl-L-methionine = [protein]-L-isoaspartate alpha-methyl ester + S-adenosyl-L-homocysteine</text>
        <dbReference type="Rhea" id="RHEA:12705"/>
        <dbReference type="Rhea" id="RHEA-COMP:12143"/>
        <dbReference type="Rhea" id="RHEA-COMP:12144"/>
        <dbReference type="ChEBI" id="CHEBI:57856"/>
        <dbReference type="ChEBI" id="CHEBI:59789"/>
        <dbReference type="ChEBI" id="CHEBI:90596"/>
        <dbReference type="ChEBI" id="CHEBI:90598"/>
        <dbReference type="EC" id="2.1.1.77"/>
    </reaction>
</comment>
<dbReference type="InterPro" id="IPR029063">
    <property type="entry name" value="SAM-dependent_MTases_sf"/>
</dbReference>
<keyword evidence="3 7" id="KW-0963">Cytoplasm</keyword>
<comment type="similarity">
    <text evidence="2 7">Belongs to the methyltransferase superfamily. L-isoaspartyl/D-aspartyl protein methyltransferase family.</text>
</comment>
<dbReference type="EC" id="2.1.1.77" evidence="7"/>
<accession>A0A934IH01</accession>
<feature type="active site" evidence="7">
    <location>
        <position position="49"/>
    </location>
</feature>
<dbReference type="InterPro" id="IPR000682">
    <property type="entry name" value="PCMT"/>
</dbReference>
<proteinExistence type="inferred from homology"/>
<dbReference type="NCBIfam" id="NF001453">
    <property type="entry name" value="PRK00312.1"/>
    <property type="match status" value="1"/>
</dbReference>
<dbReference type="Gene3D" id="3.40.50.150">
    <property type="entry name" value="Vaccinia Virus protein VP39"/>
    <property type="match status" value="1"/>
</dbReference>
<dbReference type="PROSITE" id="PS01279">
    <property type="entry name" value="PCMT"/>
    <property type="match status" value="1"/>
</dbReference>
<evidence type="ECO:0000256" key="7">
    <source>
        <dbReference type="HAMAP-Rule" id="MF_00090"/>
    </source>
</evidence>
<comment type="caution">
    <text evidence="8">The sequence shown here is derived from an EMBL/GenBank/DDBJ whole genome shotgun (WGS) entry which is preliminary data.</text>
</comment>
<dbReference type="EMBL" id="JAEKJA010000009">
    <property type="protein sequence ID" value="MBJ3776524.1"/>
    <property type="molecule type" value="Genomic_DNA"/>
</dbReference>
<keyword evidence="5 7" id="KW-0808">Transferase</keyword>
<dbReference type="Proteomes" id="UP000609531">
    <property type="component" value="Unassembled WGS sequence"/>
</dbReference>
<keyword evidence="9" id="KW-1185">Reference proteome</keyword>
<dbReference type="GO" id="GO:0004719">
    <property type="term" value="F:protein-L-isoaspartate (D-aspartate) O-methyltransferase activity"/>
    <property type="evidence" value="ECO:0007669"/>
    <property type="project" value="UniProtKB-UniRule"/>
</dbReference>
<evidence type="ECO:0000256" key="1">
    <source>
        <dbReference type="ARBA" id="ARBA00004496"/>
    </source>
</evidence>
<evidence type="ECO:0000313" key="8">
    <source>
        <dbReference type="EMBL" id="MBJ3776524.1"/>
    </source>
</evidence>
<keyword evidence="4 7" id="KW-0489">Methyltransferase</keyword>
<protein>
    <recommendedName>
        <fullName evidence="7">Protein-L-isoaspartate O-methyltransferase</fullName>
        <ecNumber evidence="7">2.1.1.77</ecNumber>
    </recommendedName>
    <alternativeName>
        <fullName evidence="7">L-isoaspartyl protein carboxyl methyltransferase</fullName>
    </alternativeName>
    <alternativeName>
        <fullName evidence="7">Protein L-isoaspartyl methyltransferase</fullName>
    </alternativeName>
    <alternativeName>
        <fullName evidence="7">Protein-beta-aspartate methyltransferase</fullName>
        <shortName evidence="7">PIMT</shortName>
    </alternativeName>
</protein>
<dbReference type="CDD" id="cd02440">
    <property type="entry name" value="AdoMet_MTases"/>
    <property type="match status" value="1"/>
</dbReference>
<dbReference type="GO" id="GO:0030091">
    <property type="term" value="P:protein repair"/>
    <property type="evidence" value="ECO:0007669"/>
    <property type="project" value="UniProtKB-UniRule"/>
</dbReference>
<evidence type="ECO:0000256" key="3">
    <source>
        <dbReference type="ARBA" id="ARBA00022490"/>
    </source>
</evidence>
<comment type="function">
    <text evidence="7">Catalyzes the methyl esterification of L-isoaspartyl residues in peptides and proteins that result from spontaneous decomposition of normal L-aspartyl and L-asparaginyl residues. It plays a role in the repair and/or degradation of damaged proteins.</text>
</comment>
<organism evidence="8 9">
    <name type="scientific">Acuticoccus mangrovi</name>
    <dbReference type="NCBI Taxonomy" id="2796142"/>
    <lineage>
        <taxon>Bacteria</taxon>
        <taxon>Pseudomonadati</taxon>
        <taxon>Pseudomonadota</taxon>
        <taxon>Alphaproteobacteria</taxon>
        <taxon>Hyphomicrobiales</taxon>
        <taxon>Amorphaceae</taxon>
        <taxon>Acuticoccus</taxon>
    </lineage>
</organism>
<evidence type="ECO:0000256" key="4">
    <source>
        <dbReference type="ARBA" id="ARBA00022603"/>
    </source>
</evidence>
<gene>
    <name evidence="7" type="primary">pcm</name>
    <name evidence="8" type="ORF">JCR33_12530</name>
</gene>
<evidence type="ECO:0000256" key="2">
    <source>
        <dbReference type="ARBA" id="ARBA00005369"/>
    </source>
</evidence>
<dbReference type="GO" id="GO:0032259">
    <property type="term" value="P:methylation"/>
    <property type="evidence" value="ECO:0007669"/>
    <property type="project" value="UniProtKB-KW"/>
</dbReference>
<keyword evidence="6 7" id="KW-0949">S-adenosyl-L-methionine</keyword>